<reference evidence="5" key="1">
    <citation type="submission" date="2021-04" db="EMBL/GenBank/DDBJ databases">
        <authorList>
            <person name="Postec A."/>
        </authorList>
    </citation>
    <scope>NUCLEOTIDE SEQUENCE</scope>
    <source>
        <strain evidence="5">F1F22</strain>
    </source>
</reference>
<reference evidence="5" key="2">
    <citation type="submission" date="2022-06" db="EMBL/GenBank/DDBJ databases">
        <title>Thermospira aquatica gen. nov., sp. nov.</title>
        <authorList>
            <person name="Ben Ali Gam Z."/>
            <person name="Labat M."/>
        </authorList>
    </citation>
    <scope>NUCLEOTIDE SEQUENCE</scope>
    <source>
        <strain evidence="5">F1F22</strain>
    </source>
</reference>
<protein>
    <submittedName>
        <fullName evidence="5">ATP-binding cassette domain-containing protein</fullName>
    </submittedName>
</protein>
<dbReference type="GO" id="GO:0005524">
    <property type="term" value="F:ATP binding"/>
    <property type="evidence" value="ECO:0007669"/>
    <property type="project" value="UniProtKB-KW"/>
</dbReference>
<keyword evidence="2" id="KW-0547">Nucleotide-binding</keyword>
<keyword evidence="1" id="KW-0813">Transport</keyword>
<dbReference type="RefSeq" id="WP_271435900.1">
    <property type="nucleotide sequence ID" value="NZ_CP073355.1"/>
</dbReference>
<dbReference type="InterPro" id="IPR027417">
    <property type="entry name" value="P-loop_NTPase"/>
</dbReference>
<dbReference type="Gene3D" id="3.40.50.300">
    <property type="entry name" value="P-loop containing nucleotide triphosphate hydrolases"/>
    <property type="match status" value="1"/>
</dbReference>
<dbReference type="PANTHER" id="PTHR43023">
    <property type="entry name" value="PROTEIN TRIGALACTOSYLDIACYLGLYCEROL 3, CHLOROPLASTIC"/>
    <property type="match status" value="1"/>
</dbReference>
<dbReference type="InterPro" id="IPR003439">
    <property type="entry name" value="ABC_transporter-like_ATP-bd"/>
</dbReference>
<dbReference type="InterPro" id="IPR017871">
    <property type="entry name" value="ABC_transporter-like_CS"/>
</dbReference>
<evidence type="ECO:0000256" key="3">
    <source>
        <dbReference type="ARBA" id="ARBA00022840"/>
    </source>
</evidence>
<dbReference type="Proteomes" id="UP001056539">
    <property type="component" value="Chromosome"/>
</dbReference>
<feature type="domain" description="ABC transporter" evidence="4">
    <location>
        <begin position="5"/>
        <end position="242"/>
    </location>
</feature>
<evidence type="ECO:0000313" key="6">
    <source>
        <dbReference type="Proteomes" id="UP001056539"/>
    </source>
</evidence>
<evidence type="ECO:0000256" key="1">
    <source>
        <dbReference type="ARBA" id="ARBA00022448"/>
    </source>
</evidence>
<evidence type="ECO:0000313" key="5">
    <source>
        <dbReference type="EMBL" id="URA10771.1"/>
    </source>
</evidence>
<keyword evidence="3 5" id="KW-0067">ATP-binding</keyword>
<sequence length="275" mass="31053">MADMIEVYDLYKTLNKKKVLDGLTVKIKKGETFVLIGQSGVGKSVLLKHLIGLMRPDSGEIYIDGIKLDYDNPEILASLRCRFGMLFQGGALFDSLTVGENILFALDHLRPEMHQEEKKQRMLRSLELVELPGVEDLMISSLSGGMMKRVALARAIVAEPEIVLFDEPTTGLDPITTATINDLIIELKKKLAITFVVVTHDIRSAFFIGDRIGMLYKGKLIFEGTPQDFQHTENPYVRQFVEGLSKGPITEEYQKQLHEKKKEDKTTGGLRWKNR</sequence>
<dbReference type="PANTHER" id="PTHR43023:SF6">
    <property type="entry name" value="INTERMEMBRANE PHOSPHOLIPID TRANSPORT SYSTEM ATP-BINDING PROTEIN MLAF"/>
    <property type="match status" value="1"/>
</dbReference>
<evidence type="ECO:0000259" key="4">
    <source>
        <dbReference type="PROSITE" id="PS50893"/>
    </source>
</evidence>
<dbReference type="SUPFAM" id="SSF52540">
    <property type="entry name" value="P-loop containing nucleoside triphosphate hydrolases"/>
    <property type="match status" value="1"/>
</dbReference>
<keyword evidence="6" id="KW-1185">Reference proteome</keyword>
<dbReference type="InterPro" id="IPR003593">
    <property type="entry name" value="AAA+_ATPase"/>
</dbReference>
<accession>A0AAX3BH35</accession>
<dbReference type="KEGG" id="taqu:KDW03_02920"/>
<dbReference type="AlphaFoldDB" id="A0AAX3BH35"/>
<gene>
    <name evidence="5" type="ORF">KDW03_02920</name>
</gene>
<name>A0AAX3BH35_9SPIR</name>
<dbReference type="SMART" id="SM00382">
    <property type="entry name" value="AAA"/>
    <property type="match status" value="1"/>
</dbReference>
<dbReference type="Pfam" id="PF00005">
    <property type="entry name" value="ABC_tran"/>
    <property type="match status" value="1"/>
</dbReference>
<proteinExistence type="predicted"/>
<dbReference type="PROSITE" id="PS50893">
    <property type="entry name" value="ABC_TRANSPORTER_2"/>
    <property type="match status" value="1"/>
</dbReference>
<dbReference type="GO" id="GO:0016887">
    <property type="term" value="F:ATP hydrolysis activity"/>
    <property type="evidence" value="ECO:0007669"/>
    <property type="project" value="InterPro"/>
</dbReference>
<dbReference type="EMBL" id="CP073355">
    <property type="protein sequence ID" value="URA10771.1"/>
    <property type="molecule type" value="Genomic_DNA"/>
</dbReference>
<evidence type="ECO:0000256" key="2">
    <source>
        <dbReference type="ARBA" id="ARBA00022741"/>
    </source>
</evidence>
<dbReference type="PROSITE" id="PS00211">
    <property type="entry name" value="ABC_TRANSPORTER_1"/>
    <property type="match status" value="1"/>
</dbReference>
<organism evidence="5 6">
    <name type="scientific">Thermospira aquatica</name>
    <dbReference type="NCBI Taxonomy" id="2828656"/>
    <lineage>
        <taxon>Bacteria</taxon>
        <taxon>Pseudomonadati</taxon>
        <taxon>Spirochaetota</taxon>
        <taxon>Spirochaetia</taxon>
        <taxon>Brevinematales</taxon>
        <taxon>Thermospiraceae</taxon>
        <taxon>Thermospira</taxon>
    </lineage>
</organism>